<dbReference type="GO" id="GO:0043165">
    <property type="term" value="P:Gram-negative-bacterium-type cell outer membrane assembly"/>
    <property type="evidence" value="ECO:0007669"/>
    <property type="project" value="InterPro"/>
</dbReference>
<organism evidence="1 2">
    <name type="scientific">Desulfomicrobium orale DSM 12838</name>
    <dbReference type="NCBI Taxonomy" id="888061"/>
    <lineage>
        <taxon>Bacteria</taxon>
        <taxon>Pseudomonadati</taxon>
        <taxon>Thermodesulfobacteriota</taxon>
        <taxon>Desulfovibrionia</taxon>
        <taxon>Desulfovibrionales</taxon>
        <taxon>Desulfomicrobiaceae</taxon>
        <taxon>Desulfomicrobium</taxon>
    </lineage>
</organism>
<dbReference type="STRING" id="888061.AXF15_06405"/>
<dbReference type="InterPro" id="IPR007485">
    <property type="entry name" value="LPS_assembly_LptE"/>
</dbReference>
<dbReference type="KEGG" id="doa:AXF15_06405"/>
<keyword evidence="2" id="KW-1185">Reference proteome</keyword>
<dbReference type="GO" id="GO:0019867">
    <property type="term" value="C:outer membrane"/>
    <property type="evidence" value="ECO:0007669"/>
    <property type="project" value="InterPro"/>
</dbReference>
<protein>
    <recommendedName>
        <fullName evidence="3">ABC-type transport auxiliary lipoprotein component domain-containing protein</fullName>
    </recommendedName>
</protein>
<dbReference type="EMBL" id="CP014230">
    <property type="protein sequence ID" value="AMD92769.1"/>
    <property type="molecule type" value="Genomic_DNA"/>
</dbReference>
<gene>
    <name evidence="1" type="ORF">AXF15_06405</name>
</gene>
<dbReference type="AlphaFoldDB" id="A0A0X8JPY2"/>
<reference evidence="2" key="1">
    <citation type="submission" date="2016-02" db="EMBL/GenBank/DDBJ databases">
        <authorList>
            <person name="Holder M.E."/>
            <person name="Ajami N.J."/>
            <person name="Petrosino J.F."/>
        </authorList>
    </citation>
    <scope>NUCLEOTIDE SEQUENCE [LARGE SCALE GENOMIC DNA]</scope>
    <source>
        <strain evidence="2">DSM 12838</strain>
    </source>
</reference>
<evidence type="ECO:0000313" key="1">
    <source>
        <dbReference type="EMBL" id="AMD92769.1"/>
    </source>
</evidence>
<evidence type="ECO:0008006" key="3">
    <source>
        <dbReference type="Google" id="ProtNLM"/>
    </source>
</evidence>
<proteinExistence type="predicted"/>
<accession>A0A0X8JPY2</accession>
<evidence type="ECO:0000313" key="2">
    <source>
        <dbReference type="Proteomes" id="UP000063964"/>
    </source>
</evidence>
<sequence length="111" mass="12399">MLRSGLRDELTRRGRVVWVDREQAQSRVTLNVRQYSSSDSVKGLDDVTVTSQVVIQLEVSFFSTETNSLIWTSGLVTASESYRGAGAKRQATQNAVDLAMRMVADRLAQQF</sequence>
<dbReference type="Proteomes" id="UP000063964">
    <property type="component" value="Chromosome"/>
</dbReference>
<name>A0A0X8JPY2_9BACT</name>
<dbReference type="Pfam" id="PF04390">
    <property type="entry name" value="LptE"/>
    <property type="match status" value="1"/>
</dbReference>